<gene>
    <name evidence="1" type="primary">RvY_01717</name>
    <name evidence="1" type="synonym">RvY_01717.2</name>
    <name evidence="1" type="ORF">RvY_01717-2</name>
</gene>
<accession>A0A1D1UKQ4</accession>
<dbReference type="Proteomes" id="UP000186922">
    <property type="component" value="Unassembled WGS sequence"/>
</dbReference>
<name>A0A1D1UKQ4_RAMVA</name>
<evidence type="ECO:0000313" key="2">
    <source>
        <dbReference type="Proteomes" id="UP000186922"/>
    </source>
</evidence>
<organism evidence="1 2">
    <name type="scientific">Ramazzottius varieornatus</name>
    <name type="common">Water bear</name>
    <name type="synonym">Tardigrade</name>
    <dbReference type="NCBI Taxonomy" id="947166"/>
    <lineage>
        <taxon>Eukaryota</taxon>
        <taxon>Metazoa</taxon>
        <taxon>Ecdysozoa</taxon>
        <taxon>Tardigrada</taxon>
        <taxon>Eutardigrada</taxon>
        <taxon>Parachela</taxon>
        <taxon>Hypsibioidea</taxon>
        <taxon>Ramazzottiidae</taxon>
        <taxon>Ramazzottius</taxon>
    </lineage>
</organism>
<reference evidence="1 2" key="1">
    <citation type="journal article" date="2016" name="Nat. Commun.">
        <title>Extremotolerant tardigrade genome and improved radiotolerance of human cultured cells by tardigrade-unique protein.</title>
        <authorList>
            <person name="Hashimoto T."/>
            <person name="Horikawa D.D."/>
            <person name="Saito Y."/>
            <person name="Kuwahara H."/>
            <person name="Kozuka-Hata H."/>
            <person name="Shin-I T."/>
            <person name="Minakuchi Y."/>
            <person name="Ohishi K."/>
            <person name="Motoyama A."/>
            <person name="Aizu T."/>
            <person name="Enomoto A."/>
            <person name="Kondo K."/>
            <person name="Tanaka S."/>
            <person name="Hara Y."/>
            <person name="Koshikawa S."/>
            <person name="Sagara H."/>
            <person name="Miura T."/>
            <person name="Yokobori S."/>
            <person name="Miyagawa K."/>
            <person name="Suzuki Y."/>
            <person name="Kubo T."/>
            <person name="Oyama M."/>
            <person name="Kohara Y."/>
            <person name="Fujiyama A."/>
            <person name="Arakawa K."/>
            <person name="Katayama T."/>
            <person name="Toyoda A."/>
            <person name="Kunieda T."/>
        </authorList>
    </citation>
    <scope>NUCLEOTIDE SEQUENCE [LARGE SCALE GENOMIC DNA]</scope>
    <source>
        <strain evidence="1 2">YOKOZUNA-1</strain>
    </source>
</reference>
<keyword evidence="2" id="KW-1185">Reference proteome</keyword>
<sequence>MHLGGLTPWVMEKPLETLLVEQMTISLLEEETPTRSSLGRRAGAPPKPIIWVSLDRAVTGSAVVAPLAWWFLSEDDNELFRWVLSVLSYVYAIRLKTSHTVGIPIANCNC</sequence>
<comment type="caution">
    <text evidence="1">The sequence shown here is derived from an EMBL/GenBank/DDBJ whole genome shotgun (WGS) entry which is preliminary data.</text>
</comment>
<proteinExistence type="predicted"/>
<evidence type="ECO:0000313" key="1">
    <source>
        <dbReference type="EMBL" id="GAU89130.1"/>
    </source>
</evidence>
<protein>
    <submittedName>
        <fullName evidence="1">Uncharacterized protein</fullName>
    </submittedName>
</protein>
<dbReference type="AlphaFoldDB" id="A0A1D1UKQ4"/>
<dbReference type="EMBL" id="BDGG01000001">
    <property type="protein sequence ID" value="GAU89130.1"/>
    <property type="molecule type" value="Genomic_DNA"/>
</dbReference>